<evidence type="ECO:0000256" key="9">
    <source>
        <dbReference type="ARBA" id="ARBA00050776"/>
    </source>
</evidence>
<organism evidence="13 14">
    <name type="scientific">Candidatus Aquicultor primus</name>
    <dbReference type="NCBI Taxonomy" id="1797195"/>
    <lineage>
        <taxon>Bacteria</taxon>
        <taxon>Bacillati</taxon>
        <taxon>Actinomycetota</taxon>
        <taxon>Candidatus Aquicultoria</taxon>
        <taxon>Candidatus Aquicultorales</taxon>
        <taxon>Candidatus Aquicultoraceae</taxon>
        <taxon>Candidatus Aquicultor</taxon>
    </lineage>
</organism>
<name>A0A1F2UST4_9ACTN</name>
<evidence type="ECO:0000256" key="3">
    <source>
        <dbReference type="ARBA" id="ARBA00022490"/>
    </source>
</evidence>
<comment type="cofactor">
    <cofactor evidence="1 10 11">
        <name>pyridoxal 5'-phosphate</name>
        <dbReference type="ChEBI" id="CHEBI:597326"/>
    </cofactor>
</comment>
<comment type="catalytic activity">
    <reaction evidence="9 10">
        <text>(sulfur carrier)-H + L-cysteine = (sulfur carrier)-SH + L-alanine</text>
        <dbReference type="Rhea" id="RHEA:43892"/>
        <dbReference type="Rhea" id="RHEA-COMP:14737"/>
        <dbReference type="Rhea" id="RHEA-COMP:14739"/>
        <dbReference type="ChEBI" id="CHEBI:29917"/>
        <dbReference type="ChEBI" id="CHEBI:35235"/>
        <dbReference type="ChEBI" id="CHEBI:57972"/>
        <dbReference type="ChEBI" id="CHEBI:64428"/>
        <dbReference type="EC" id="2.8.1.7"/>
    </reaction>
</comment>
<feature type="binding site" evidence="10">
    <location>
        <begin position="72"/>
        <end position="73"/>
    </location>
    <ligand>
        <name>pyridoxal 5'-phosphate</name>
        <dbReference type="ChEBI" id="CHEBI:597326"/>
    </ligand>
</feature>
<dbReference type="NCBIfam" id="TIGR03402">
    <property type="entry name" value="FeS_nifS"/>
    <property type="match status" value="1"/>
</dbReference>
<dbReference type="InterPro" id="IPR010240">
    <property type="entry name" value="Cys_deSase_IscS"/>
</dbReference>
<evidence type="ECO:0000256" key="5">
    <source>
        <dbReference type="ARBA" id="ARBA00022723"/>
    </source>
</evidence>
<feature type="binding site" evidence="10">
    <location>
        <position position="238"/>
    </location>
    <ligand>
        <name>pyridoxal 5'-phosphate</name>
        <dbReference type="ChEBI" id="CHEBI:597326"/>
    </ligand>
</feature>
<evidence type="ECO:0000256" key="4">
    <source>
        <dbReference type="ARBA" id="ARBA00022679"/>
    </source>
</evidence>
<feature type="modified residue" description="N6-(pyridoxal phosphate)lysine" evidence="10">
    <location>
        <position position="203"/>
    </location>
</feature>
<feature type="active site" description="Cysteine persulfide intermediate" evidence="10">
    <location>
        <position position="326"/>
    </location>
</feature>
<dbReference type="InterPro" id="IPR015421">
    <property type="entry name" value="PyrdxlP-dep_Trfase_major"/>
</dbReference>
<evidence type="ECO:0000256" key="7">
    <source>
        <dbReference type="ARBA" id="ARBA00023004"/>
    </source>
</evidence>
<keyword evidence="3 10" id="KW-0963">Cytoplasm</keyword>
<dbReference type="GO" id="GO:0044571">
    <property type="term" value="P:[2Fe-2S] cluster assembly"/>
    <property type="evidence" value="ECO:0007669"/>
    <property type="project" value="UniProtKB-UniRule"/>
</dbReference>
<accession>A0A1F2UST4</accession>
<sequence length="392" mass="42437">MEKSIYMDYAATTPMRSEVLDAMMPYLTDEFGNPSSLYTLGRRSRGVIEEARERIAAFLGADPREIVFTSGGTEADNFAVKGTVYANEKKGNHIITTPIEHHAVLAPCHYLEKRGFDVTYLPVDEYGLVDAADVAEAITEKTVLVSVMHANNEIGTIEPIEEISKVTREKKVLLHTDAVQTFGHIPTKVDVLGVDMLSMSAHKLYGPKGVGALYVRKGTKMVPVMHGGSQEQNRRGGTHNVAGIVGFAKAVELAEKEMGAEATRLSELRDYLIAGIVERIEDVRVNGHSEKRLPNNASVCLNGAEGEAILLSLDMENISCSSGSACTSGTLDPSHVLLAIGVPAEVAHSSLRLTFGSTTTKAEINYVLEVLPPIITRLRAMSPLDASWGKKC</sequence>
<comment type="function">
    <text evidence="10">Master enzyme that delivers sulfur to a number of partners involved in Fe-S cluster assembly, tRNA modification or cofactor biosynthesis. Catalyzes the removal of elemental sulfur atoms from cysteine to produce alanine. Functions as a sulfur delivery protein for Fe-S cluster synthesis onto IscU, an Fe-S scaffold assembly protein, as well as other S acceptor proteins.</text>
</comment>
<evidence type="ECO:0000256" key="11">
    <source>
        <dbReference type="RuleBase" id="RU004504"/>
    </source>
</evidence>
<dbReference type="GO" id="GO:0051537">
    <property type="term" value="F:2 iron, 2 sulfur cluster binding"/>
    <property type="evidence" value="ECO:0007669"/>
    <property type="project" value="UniProtKB-UniRule"/>
</dbReference>
<keyword evidence="4 10" id="KW-0808">Transferase</keyword>
<dbReference type="GO" id="GO:1990221">
    <property type="term" value="C:L-cysteine desulfurase complex"/>
    <property type="evidence" value="ECO:0007669"/>
    <property type="project" value="UniProtKB-ARBA"/>
</dbReference>
<evidence type="ECO:0000313" key="13">
    <source>
        <dbReference type="EMBL" id="OFW34256.1"/>
    </source>
</evidence>
<dbReference type="InterPro" id="IPR000192">
    <property type="entry name" value="Aminotrans_V_dom"/>
</dbReference>
<evidence type="ECO:0000256" key="10">
    <source>
        <dbReference type="HAMAP-Rule" id="MF_00331"/>
    </source>
</evidence>
<dbReference type="EC" id="2.8.1.7" evidence="10"/>
<dbReference type="InterPro" id="IPR020578">
    <property type="entry name" value="Aminotrans_V_PyrdxlP_BS"/>
</dbReference>
<keyword evidence="7 10" id="KW-0408">Iron</keyword>
<keyword evidence="8 10" id="KW-0411">Iron-sulfur</keyword>
<evidence type="ECO:0000313" key="14">
    <source>
        <dbReference type="Proteomes" id="UP000178086"/>
    </source>
</evidence>
<dbReference type="EMBL" id="MELI01000049">
    <property type="protein sequence ID" value="OFW34256.1"/>
    <property type="molecule type" value="Genomic_DNA"/>
</dbReference>
<dbReference type="InterPro" id="IPR015424">
    <property type="entry name" value="PyrdxlP-dep_Trfase"/>
</dbReference>
<dbReference type="Gene3D" id="3.90.1150.10">
    <property type="entry name" value="Aspartate Aminotransferase, domain 1"/>
    <property type="match status" value="1"/>
</dbReference>
<comment type="subcellular location">
    <subcellularLocation>
        <location evidence="10">Cytoplasm</location>
    </subcellularLocation>
</comment>
<comment type="subunit">
    <text evidence="10">Homodimer. Forms a heterotetramer with IscU, interacts with other sulfur acceptors.</text>
</comment>
<gene>
    <name evidence="10" type="primary">iscS</name>
    <name evidence="13" type="ORF">A2074_05920</name>
</gene>
<dbReference type="InterPro" id="IPR015422">
    <property type="entry name" value="PyrdxlP-dep_Trfase_small"/>
</dbReference>
<evidence type="ECO:0000256" key="8">
    <source>
        <dbReference type="ARBA" id="ARBA00023014"/>
    </source>
</evidence>
<feature type="domain" description="Aminotransferase class V" evidence="12">
    <location>
        <begin position="5"/>
        <end position="366"/>
    </location>
</feature>
<dbReference type="FunFam" id="3.40.640.10:FF:000084">
    <property type="entry name" value="IscS-like cysteine desulfurase"/>
    <property type="match status" value="1"/>
</dbReference>
<dbReference type="GO" id="GO:0046872">
    <property type="term" value="F:metal ion binding"/>
    <property type="evidence" value="ECO:0007669"/>
    <property type="project" value="UniProtKB-KW"/>
</dbReference>
<comment type="caution">
    <text evidence="13">The sequence shown here is derived from an EMBL/GenBank/DDBJ whole genome shotgun (WGS) entry which is preliminary data.</text>
</comment>
<feature type="binding site" evidence="10">
    <location>
        <position position="180"/>
    </location>
    <ligand>
        <name>pyridoxal 5'-phosphate</name>
        <dbReference type="ChEBI" id="CHEBI:597326"/>
    </ligand>
</feature>
<keyword evidence="10" id="KW-0001">2Fe-2S</keyword>
<dbReference type="InterPro" id="IPR016454">
    <property type="entry name" value="Cysteine_dSase"/>
</dbReference>
<dbReference type="AlphaFoldDB" id="A0A1F2UST4"/>
<feature type="binding site" evidence="10">
    <location>
        <begin position="200"/>
        <end position="202"/>
    </location>
    <ligand>
        <name>pyridoxal 5'-phosphate</name>
        <dbReference type="ChEBI" id="CHEBI:597326"/>
    </ligand>
</feature>
<dbReference type="PIRSF" id="PIRSF005572">
    <property type="entry name" value="NifS"/>
    <property type="match status" value="1"/>
</dbReference>
<evidence type="ECO:0000256" key="1">
    <source>
        <dbReference type="ARBA" id="ARBA00001933"/>
    </source>
</evidence>
<proteinExistence type="inferred from homology"/>
<dbReference type="UniPathway" id="UPA00266"/>
<dbReference type="InterPro" id="IPR017772">
    <property type="entry name" value="Cys_deSase_NifS_bac/arc"/>
</dbReference>
<dbReference type="HAMAP" id="MF_00331">
    <property type="entry name" value="Cys_desulf_IscS"/>
    <property type="match status" value="1"/>
</dbReference>
<dbReference type="GO" id="GO:0006520">
    <property type="term" value="P:amino acid metabolic process"/>
    <property type="evidence" value="ECO:0007669"/>
    <property type="project" value="InterPro"/>
</dbReference>
<comment type="similarity">
    <text evidence="2 10">Belongs to the class-V pyridoxal-phosphate-dependent aminotransferase family. NifS/IscS subfamily.</text>
</comment>
<dbReference type="PANTHER" id="PTHR11601">
    <property type="entry name" value="CYSTEINE DESULFURYLASE FAMILY MEMBER"/>
    <property type="match status" value="1"/>
</dbReference>
<dbReference type="Proteomes" id="UP000178086">
    <property type="component" value="Unassembled WGS sequence"/>
</dbReference>
<evidence type="ECO:0000256" key="2">
    <source>
        <dbReference type="ARBA" id="ARBA00006490"/>
    </source>
</evidence>
<dbReference type="PANTHER" id="PTHR11601:SF34">
    <property type="entry name" value="CYSTEINE DESULFURASE"/>
    <property type="match status" value="1"/>
</dbReference>
<dbReference type="Gene3D" id="1.10.260.50">
    <property type="match status" value="1"/>
</dbReference>
<dbReference type="NCBIfam" id="NF002806">
    <property type="entry name" value="PRK02948.1"/>
    <property type="match status" value="1"/>
</dbReference>
<evidence type="ECO:0000256" key="6">
    <source>
        <dbReference type="ARBA" id="ARBA00022898"/>
    </source>
</evidence>
<dbReference type="PROSITE" id="PS00595">
    <property type="entry name" value="AA_TRANSFER_CLASS_5"/>
    <property type="match status" value="1"/>
</dbReference>
<dbReference type="Pfam" id="PF00266">
    <property type="entry name" value="Aminotran_5"/>
    <property type="match status" value="1"/>
</dbReference>
<keyword evidence="6 10" id="KW-0663">Pyridoxal phosphate</keyword>
<protein>
    <recommendedName>
        <fullName evidence="10">Cysteine desulfurase IscS</fullName>
        <ecNumber evidence="10">2.8.1.7</ecNumber>
    </recommendedName>
</protein>
<feature type="binding site" evidence="10">
    <location>
        <position position="152"/>
    </location>
    <ligand>
        <name>pyridoxal 5'-phosphate</name>
        <dbReference type="ChEBI" id="CHEBI:597326"/>
    </ligand>
</feature>
<reference evidence="13 14" key="1">
    <citation type="journal article" date="2016" name="Nat. Commun.">
        <title>Thousands of microbial genomes shed light on interconnected biogeochemical processes in an aquifer system.</title>
        <authorList>
            <person name="Anantharaman K."/>
            <person name="Brown C.T."/>
            <person name="Hug L.A."/>
            <person name="Sharon I."/>
            <person name="Castelle C.J."/>
            <person name="Probst A.J."/>
            <person name="Thomas B.C."/>
            <person name="Singh A."/>
            <person name="Wilkins M.J."/>
            <person name="Karaoz U."/>
            <person name="Brodie E.L."/>
            <person name="Williams K.H."/>
            <person name="Hubbard S.S."/>
            <person name="Banfield J.F."/>
        </authorList>
    </citation>
    <scope>NUCLEOTIDE SEQUENCE [LARGE SCALE GENOMIC DNA]</scope>
</reference>
<dbReference type="GO" id="GO:0030170">
    <property type="term" value="F:pyridoxal phosphate binding"/>
    <property type="evidence" value="ECO:0007669"/>
    <property type="project" value="UniProtKB-UniRule"/>
</dbReference>
<evidence type="ECO:0000259" key="12">
    <source>
        <dbReference type="Pfam" id="PF00266"/>
    </source>
</evidence>
<comment type="pathway">
    <text evidence="10">Cofactor biosynthesis; iron-sulfur cluster biosynthesis.</text>
</comment>
<dbReference type="GO" id="GO:0031071">
    <property type="term" value="F:cysteine desulfurase activity"/>
    <property type="evidence" value="ECO:0007669"/>
    <property type="project" value="UniProtKB-UniRule"/>
</dbReference>
<keyword evidence="5 10" id="KW-0479">Metal-binding</keyword>
<dbReference type="Gene3D" id="3.40.640.10">
    <property type="entry name" value="Type I PLP-dependent aspartate aminotransferase-like (Major domain)"/>
    <property type="match status" value="1"/>
</dbReference>
<dbReference type="SUPFAM" id="SSF53383">
    <property type="entry name" value="PLP-dependent transferases"/>
    <property type="match status" value="1"/>
</dbReference>
<feature type="binding site" description="via persulfide group" evidence="10">
    <location>
        <position position="326"/>
    </location>
    <ligand>
        <name>[2Fe-2S] cluster</name>
        <dbReference type="ChEBI" id="CHEBI:190135"/>
        <note>ligand shared with IscU</note>
    </ligand>
</feature>